<keyword evidence="3" id="KW-0964">Secreted</keyword>
<reference evidence="7 8" key="1">
    <citation type="submission" date="2022-12" db="EMBL/GenBank/DDBJ databases">
        <title>Chromosome-level genome assembly of true bugs.</title>
        <authorList>
            <person name="Ma L."/>
            <person name="Li H."/>
        </authorList>
    </citation>
    <scope>NUCLEOTIDE SEQUENCE [LARGE SCALE GENOMIC DNA]</scope>
    <source>
        <strain evidence="7">Lab_2022b</strain>
    </source>
</reference>
<dbReference type="PANTHER" id="PTHR11610:SF173">
    <property type="entry name" value="LIPASE DOMAIN-CONTAINING PROTEIN-RELATED"/>
    <property type="match status" value="1"/>
</dbReference>
<dbReference type="GO" id="GO:0016298">
    <property type="term" value="F:lipase activity"/>
    <property type="evidence" value="ECO:0007669"/>
    <property type="project" value="InterPro"/>
</dbReference>
<evidence type="ECO:0000256" key="2">
    <source>
        <dbReference type="ARBA" id="ARBA00010701"/>
    </source>
</evidence>
<evidence type="ECO:0000313" key="7">
    <source>
        <dbReference type="EMBL" id="KAK9507399.1"/>
    </source>
</evidence>
<sequence>MNLTSLFLCYFICFSFSVNAFLDLTNEALADLYLNNIAENEENVTTDDVMYYLYTRKNPLKYEQLFVDNLTSVNSINFDKSRPVKILIHGWKNSHKSQFSILLKNAYLIEYNTNVIVVDWFKYSHQGYLTARLKVPYLGDKVAAFIDELCLKYNISSNSIHIVGHSLGAHIAGFAGPAVKSGIIARITGLDPAGPFFGHSKDYRISSESAKFVDIIHTTGATLALAPALGHADFYPNGGTAIQPGCGYDIFLMRSHRRSYWLFAESITSPNAFISESCSSWDQYKLNECTNNSKDKMGEHVSDRARGKYYLRTNKQSPFAIESNVEGMNSTGFERWKLSDLDSFDIL</sequence>
<dbReference type="GO" id="GO:0005615">
    <property type="term" value="C:extracellular space"/>
    <property type="evidence" value="ECO:0007669"/>
    <property type="project" value="TreeGrafter"/>
</dbReference>
<feature type="signal peptide" evidence="5">
    <location>
        <begin position="1"/>
        <end position="20"/>
    </location>
</feature>
<evidence type="ECO:0000256" key="4">
    <source>
        <dbReference type="RuleBase" id="RU004262"/>
    </source>
</evidence>
<protein>
    <recommendedName>
        <fullName evidence="6">Lipase domain-containing protein</fullName>
    </recommendedName>
</protein>
<dbReference type="InterPro" id="IPR033906">
    <property type="entry name" value="Lipase_N"/>
</dbReference>
<gene>
    <name evidence="7" type="ORF">O3M35_007262</name>
</gene>
<evidence type="ECO:0000313" key="8">
    <source>
        <dbReference type="Proteomes" id="UP001461498"/>
    </source>
</evidence>
<comment type="subcellular location">
    <subcellularLocation>
        <location evidence="1">Secreted</location>
    </subcellularLocation>
</comment>
<organism evidence="7 8">
    <name type="scientific">Rhynocoris fuscipes</name>
    <dbReference type="NCBI Taxonomy" id="488301"/>
    <lineage>
        <taxon>Eukaryota</taxon>
        <taxon>Metazoa</taxon>
        <taxon>Ecdysozoa</taxon>
        <taxon>Arthropoda</taxon>
        <taxon>Hexapoda</taxon>
        <taxon>Insecta</taxon>
        <taxon>Pterygota</taxon>
        <taxon>Neoptera</taxon>
        <taxon>Paraneoptera</taxon>
        <taxon>Hemiptera</taxon>
        <taxon>Heteroptera</taxon>
        <taxon>Panheteroptera</taxon>
        <taxon>Cimicomorpha</taxon>
        <taxon>Reduviidae</taxon>
        <taxon>Harpactorinae</taxon>
        <taxon>Harpactorini</taxon>
        <taxon>Rhynocoris</taxon>
    </lineage>
</organism>
<accession>A0AAW1DFX7</accession>
<dbReference type="InterPro" id="IPR029058">
    <property type="entry name" value="AB_hydrolase_fold"/>
</dbReference>
<evidence type="ECO:0000256" key="5">
    <source>
        <dbReference type="SAM" id="SignalP"/>
    </source>
</evidence>
<dbReference type="InterPro" id="IPR000734">
    <property type="entry name" value="TAG_lipase"/>
</dbReference>
<dbReference type="AlphaFoldDB" id="A0AAW1DFX7"/>
<comment type="caution">
    <text evidence="7">The sequence shown here is derived from an EMBL/GenBank/DDBJ whole genome shotgun (WGS) entry which is preliminary data.</text>
</comment>
<dbReference type="Gene3D" id="3.40.50.1820">
    <property type="entry name" value="alpha/beta hydrolase"/>
    <property type="match status" value="1"/>
</dbReference>
<feature type="chain" id="PRO_5043452411" description="Lipase domain-containing protein" evidence="5">
    <location>
        <begin position="21"/>
        <end position="347"/>
    </location>
</feature>
<dbReference type="SUPFAM" id="SSF53474">
    <property type="entry name" value="alpha/beta-Hydrolases"/>
    <property type="match status" value="1"/>
</dbReference>
<dbReference type="PANTHER" id="PTHR11610">
    <property type="entry name" value="LIPASE"/>
    <property type="match status" value="1"/>
</dbReference>
<comment type="similarity">
    <text evidence="2 4">Belongs to the AB hydrolase superfamily. Lipase family.</text>
</comment>
<dbReference type="EMBL" id="JAPXFL010000004">
    <property type="protein sequence ID" value="KAK9507399.1"/>
    <property type="molecule type" value="Genomic_DNA"/>
</dbReference>
<dbReference type="Pfam" id="PF00151">
    <property type="entry name" value="Lipase"/>
    <property type="match status" value="1"/>
</dbReference>
<dbReference type="Proteomes" id="UP001461498">
    <property type="component" value="Unassembled WGS sequence"/>
</dbReference>
<dbReference type="PRINTS" id="PR00821">
    <property type="entry name" value="TAGLIPASE"/>
</dbReference>
<evidence type="ECO:0000259" key="6">
    <source>
        <dbReference type="Pfam" id="PF00151"/>
    </source>
</evidence>
<dbReference type="InterPro" id="IPR013818">
    <property type="entry name" value="Lipase"/>
</dbReference>
<dbReference type="CDD" id="cd00707">
    <property type="entry name" value="Pancreat_lipase_like"/>
    <property type="match status" value="1"/>
</dbReference>
<evidence type="ECO:0000256" key="1">
    <source>
        <dbReference type="ARBA" id="ARBA00004613"/>
    </source>
</evidence>
<dbReference type="FunFam" id="3.40.50.1820:FF:000076">
    <property type="entry name" value="phospholipase A1"/>
    <property type="match status" value="1"/>
</dbReference>
<feature type="domain" description="Lipase" evidence="6">
    <location>
        <begin position="39"/>
        <end position="319"/>
    </location>
</feature>
<name>A0AAW1DFX7_9HEMI</name>
<dbReference type="GO" id="GO:0017171">
    <property type="term" value="F:serine hydrolase activity"/>
    <property type="evidence" value="ECO:0007669"/>
    <property type="project" value="TreeGrafter"/>
</dbReference>
<keyword evidence="8" id="KW-1185">Reference proteome</keyword>
<proteinExistence type="inferred from homology"/>
<dbReference type="GO" id="GO:0016042">
    <property type="term" value="P:lipid catabolic process"/>
    <property type="evidence" value="ECO:0007669"/>
    <property type="project" value="TreeGrafter"/>
</dbReference>
<keyword evidence="5" id="KW-0732">Signal</keyword>
<evidence type="ECO:0000256" key="3">
    <source>
        <dbReference type="ARBA" id="ARBA00022525"/>
    </source>
</evidence>